<keyword evidence="2" id="KW-0732">Signal</keyword>
<feature type="region of interest" description="Disordered" evidence="1">
    <location>
        <begin position="23"/>
        <end position="50"/>
    </location>
</feature>
<dbReference type="Proteomes" id="UP000012488">
    <property type="component" value="Chromosome"/>
</dbReference>
<sequence>MNKIILGATLALGLVLGAASPSLASPGDGLDRNAAAQGNGRFGGMHRNARMESRMMRHRAHRMHRHHRYHRHHR</sequence>
<accession>A0A6B9FI18</accession>
<proteinExistence type="predicted"/>
<evidence type="ECO:0000256" key="1">
    <source>
        <dbReference type="SAM" id="MobiDB-lite"/>
    </source>
</evidence>
<evidence type="ECO:0000313" key="4">
    <source>
        <dbReference type="Proteomes" id="UP000012488"/>
    </source>
</evidence>
<dbReference type="RefSeq" id="WP_010686465.1">
    <property type="nucleotide sequence ID" value="NZ_CP043538.1"/>
</dbReference>
<reference evidence="3 4" key="1">
    <citation type="journal article" date="2012" name="Genet. Mol. Biol.">
        <title>Analysis of 16S rRNA and mxaF genes revealing insights into Methylobacterium niche-specific plant association.</title>
        <authorList>
            <person name="Dourado M.N."/>
            <person name="Andreote F.D."/>
            <person name="Dini-Andreote F."/>
            <person name="Conti R."/>
            <person name="Araujo J.M."/>
            <person name="Araujo W.L."/>
        </authorList>
    </citation>
    <scope>NUCLEOTIDE SEQUENCE [LARGE SCALE GENOMIC DNA]</scope>
    <source>
        <strain evidence="3 4">SR1.6/6</strain>
    </source>
</reference>
<evidence type="ECO:0000256" key="2">
    <source>
        <dbReference type="SAM" id="SignalP"/>
    </source>
</evidence>
<dbReference type="AlphaFoldDB" id="A0A6B9FI18"/>
<protein>
    <submittedName>
        <fullName evidence="3">Uncharacterized protein</fullName>
    </submittedName>
</protein>
<evidence type="ECO:0000313" key="3">
    <source>
        <dbReference type="EMBL" id="QGY00835.1"/>
    </source>
</evidence>
<reference evidence="3 4" key="2">
    <citation type="journal article" date="2013" name="Genome Announc.">
        <title>Draft Genome Sequence of Methylobacterium mesophilicum Strain SR1.6/6, Isolated from Citrus sinensis.</title>
        <authorList>
            <person name="Marinho Almeida D."/>
            <person name="Dini-Andreote F."/>
            <person name="Camargo Neves A.A."/>
            <person name="Juca Ramos R.T."/>
            <person name="Andreote F.D."/>
            <person name="Carneiro A.R."/>
            <person name="Oliveira de Souza Lima A."/>
            <person name="Caracciolo Gomes de Sa P.H."/>
            <person name="Ribeiro Barbosa M.S."/>
            <person name="Araujo W.L."/>
            <person name="Silva A."/>
        </authorList>
    </citation>
    <scope>NUCLEOTIDE SEQUENCE [LARGE SCALE GENOMIC DNA]</scope>
    <source>
        <strain evidence="3 4">SR1.6/6</strain>
    </source>
</reference>
<dbReference type="KEGG" id="mmes:MMSR116_02125"/>
<feature type="signal peptide" evidence="2">
    <location>
        <begin position="1"/>
        <end position="24"/>
    </location>
</feature>
<feature type="chain" id="PRO_5025389979" evidence="2">
    <location>
        <begin position="25"/>
        <end position="74"/>
    </location>
</feature>
<dbReference type="EMBL" id="CP043538">
    <property type="protein sequence ID" value="QGY00835.1"/>
    <property type="molecule type" value="Genomic_DNA"/>
</dbReference>
<gene>
    <name evidence="3" type="ORF">MMSR116_02125</name>
</gene>
<name>A0A6B9FI18_9HYPH</name>
<organism evidence="3 4">
    <name type="scientific">Methylobacterium mesophilicum SR1.6/6</name>
    <dbReference type="NCBI Taxonomy" id="908290"/>
    <lineage>
        <taxon>Bacteria</taxon>
        <taxon>Pseudomonadati</taxon>
        <taxon>Pseudomonadota</taxon>
        <taxon>Alphaproteobacteria</taxon>
        <taxon>Hyphomicrobiales</taxon>
        <taxon>Methylobacteriaceae</taxon>
        <taxon>Methylobacterium</taxon>
    </lineage>
</organism>